<feature type="transmembrane region" description="Helical" evidence="1">
    <location>
        <begin position="69"/>
        <end position="86"/>
    </location>
</feature>
<evidence type="ECO:0000313" key="3">
    <source>
        <dbReference type="Proteomes" id="UP000078200"/>
    </source>
</evidence>
<dbReference type="AlphaFoldDB" id="A0A1A9UJB7"/>
<keyword evidence="3" id="KW-1185">Reference proteome</keyword>
<proteinExistence type="predicted"/>
<feature type="transmembrane region" description="Helical" evidence="1">
    <location>
        <begin position="12"/>
        <end position="30"/>
    </location>
</feature>
<organism evidence="2 3">
    <name type="scientific">Glossina austeni</name>
    <name type="common">Savannah tsetse fly</name>
    <dbReference type="NCBI Taxonomy" id="7395"/>
    <lineage>
        <taxon>Eukaryota</taxon>
        <taxon>Metazoa</taxon>
        <taxon>Ecdysozoa</taxon>
        <taxon>Arthropoda</taxon>
        <taxon>Hexapoda</taxon>
        <taxon>Insecta</taxon>
        <taxon>Pterygota</taxon>
        <taxon>Neoptera</taxon>
        <taxon>Endopterygota</taxon>
        <taxon>Diptera</taxon>
        <taxon>Brachycera</taxon>
        <taxon>Muscomorpha</taxon>
        <taxon>Hippoboscoidea</taxon>
        <taxon>Glossinidae</taxon>
        <taxon>Glossina</taxon>
    </lineage>
</organism>
<dbReference type="EnsemblMetazoa" id="GAUT006673-RA">
    <property type="protein sequence ID" value="GAUT006673-PA"/>
    <property type="gene ID" value="GAUT006673"/>
</dbReference>
<sequence>MHYSPLMATEATLVIIIIVVVVVVVVVVEINPRVEGCDMISNWKLRNSIQFGNYGTLSIIYCMRRFIHYLWKYVFMAVAFWLYTVYSHCSVNGSNDSYDNFIY</sequence>
<keyword evidence="1" id="KW-0812">Transmembrane</keyword>
<evidence type="ECO:0000256" key="1">
    <source>
        <dbReference type="SAM" id="Phobius"/>
    </source>
</evidence>
<dbReference type="Proteomes" id="UP000078200">
    <property type="component" value="Unassembled WGS sequence"/>
</dbReference>
<dbReference type="VEuPathDB" id="VectorBase:GAUT006673"/>
<evidence type="ECO:0000313" key="2">
    <source>
        <dbReference type="EnsemblMetazoa" id="GAUT006673-PA"/>
    </source>
</evidence>
<reference evidence="2" key="1">
    <citation type="submission" date="2020-05" db="UniProtKB">
        <authorList>
            <consortium name="EnsemblMetazoa"/>
        </authorList>
    </citation>
    <scope>IDENTIFICATION</scope>
    <source>
        <strain evidence="2">TTRI</strain>
    </source>
</reference>
<keyword evidence="1" id="KW-1133">Transmembrane helix</keyword>
<accession>A0A1A9UJB7</accession>
<protein>
    <submittedName>
        <fullName evidence="2">Uncharacterized protein</fullName>
    </submittedName>
</protein>
<keyword evidence="1" id="KW-0472">Membrane</keyword>
<name>A0A1A9UJB7_GLOAU</name>